<evidence type="ECO:0000313" key="1">
    <source>
        <dbReference type="EMBL" id="TDP85256.1"/>
    </source>
</evidence>
<keyword evidence="2" id="KW-1185">Reference proteome</keyword>
<dbReference type="Gene3D" id="1.10.10.1150">
    <property type="entry name" value="Coenzyme PQQ synthesis protein D (PqqD)"/>
    <property type="match status" value="1"/>
</dbReference>
<dbReference type="RefSeq" id="WP_126541117.1">
    <property type="nucleotide sequence ID" value="NZ_BSPM01000004.1"/>
</dbReference>
<organism evidence="1 2">
    <name type="scientific">Oharaeibacter diazotrophicus</name>
    <dbReference type="NCBI Taxonomy" id="1920512"/>
    <lineage>
        <taxon>Bacteria</taxon>
        <taxon>Pseudomonadati</taxon>
        <taxon>Pseudomonadota</taxon>
        <taxon>Alphaproteobacteria</taxon>
        <taxon>Hyphomicrobiales</taxon>
        <taxon>Pleomorphomonadaceae</taxon>
        <taxon>Oharaeibacter</taxon>
    </lineage>
</organism>
<accession>A0A4R6RHV3</accession>
<dbReference type="AlphaFoldDB" id="A0A4R6RHV3"/>
<reference evidence="1 2" key="1">
    <citation type="submission" date="2019-03" db="EMBL/GenBank/DDBJ databases">
        <title>Genomic Encyclopedia of Type Strains, Phase IV (KMG-IV): sequencing the most valuable type-strain genomes for metagenomic binning, comparative biology and taxonomic classification.</title>
        <authorList>
            <person name="Goeker M."/>
        </authorList>
    </citation>
    <scope>NUCLEOTIDE SEQUENCE [LARGE SCALE GENOMIC DNA]</scope>
    <source>
        <strain evidence="1 2">DSM 102969</strain>
    </source>
</reference>
<evidence type="ECO:0000313" key="2">
    <source>
        <dbReference type="Proteomes" id="UP000294547"/>
    </source>
</evidence>
<dbReference type="InterPro" id="IPR008792">
    <property type="entry name" value="PQQD"/>
</dbReference>
<comment type="caution">
    <text evidence="1">The sequence shown here is derived from an EMBL/GenBank/DDBJ whole genome shotgun (WGS) entry which is preliminary data.</text>
</comment>
<gene>
    <name evidence="1" type="ORF">EDD54_2107</name>
</gene>
<dbReference type="Pfam" id="PF05402">
    <property type="entry name" value="PqqD"/>
    <property type="match status" value="1"/>
</dbReference>
<dbReference type="EMBL" id="SNXY01000007">
    <property type="protein sequence ID" value="TDP85256.1"/>
    <property type="molecule type" value="Genomic_DNA"/>
</dbReference>
<dbReference type="OrthoDB" id="1495225at2"/>
<protein>
    <submittedName>
        <fullName evidence="1">Coenzyme PQQ synthesis protein D (PqqD)</fullName>
    </submittedName>
</protein>
<dbReference type="Proteomes" id="UP000294547">
    <property type="component" value="Unassembled WGS sequence"/>
</dbReference>
<dbReference type="InterPro" id="IPR041881">
    <property type="entry name" value="PqqD_sf"/>
</dbReference>
<sequence>MSDRAALSTTDIVRRAPFVIETELDGEIIVLHPDTGECYALDAIATRIWTALAEPGSVSSICSALVARYDVDRATCEAQVLALLEQLRGEGVIQRSATLAT</sequence>
<proteinExistence type="predicted"/>
<name>A0A4R6RHV3_9HYPH</name>